<dbReference type="Proteomes" id="UP000251341">
    <property type="component" value="Unassembled WGS sequence"/>
</dbReference>
<keyword evidence="4" id="KW-1185">Reference proteome</keyword>
<evidence type="ECO:0000259" key="2">
    <source>
        <dbReference type="PROSITE" id="PS50405"/>
    </source>
</evidence>
<dbReference type="AlphaFoldDB" id="A0A315EQG2"/>
<comment type="caution">
    <text evidence="3">The sequence shown here is derived from an EMBL/GenBank/DDBJ whole genome shotgun (WGS) entry which is preliminary data.</text>
</comment>
<dbReference type="InterPro" id="IPR036249">
    <property type="entry name" value="Thioredoxin-like_sf"/>
</dbReference>
<evidence type="ECO:0000313" key="4">
    <source>
        <dbReference type="Proteomes" id="UP000251341"/>
    </source>
</evidence>
<dbReference type="PANTHER" id="PTHR43968:SF6">
    <property type="entry name" value="GLUTATHIONE S-TRANSFERASE OMEGA"/>
    <property type="match status" value="1"/>
</dbReference>
<feature type="domain" description="GST C-terminal" evidence="2">
    <location>
        <begin position="84"/>
        <end position="220"/>
    </location>
</feature>
<dbReference type="Gene3D" id="3.40.30.10">
    <property type="entry name" value="Glutaredoxin"/>
    <property type="match status" value="1"/>
</dbReference>
<dbReference type="InterPro" id="IPR004045">
    <property type="entry name" value="Glutathione_S-Trfase_N"/>
</dbReference>
<dbReference type="Gene3D" id="1.20.1050.10">
    <property type="match status" value="1"/>
</dbReference>
<dbReference type="InterPro" id="IPR036282">
    <property type="entry name" value="Glutathione-S-Trfase_C_sf"/>
</dbReference>
<sequence>MTLKLCGFAVSNYYNKLKIQLLEKVVPFEEELVWLKPLESSTLLRSPMGKVPFLETPHGCISESAVCAEYIEQAYPHHPLMPAEPFEAAKVREIITYLELHVELVARELYPQAFFGGAVDEATQTRVRKQLAKGVEGLSNLVKFSPYIAGDMFTLADCSAIVNLPLVSMASKAVYGEDMLAHLPVKAYNQQMAERASVQHVNADRKACMALMAERAASKAN</sequence>
<feature type="domain" description="GST N-terminal" evidence="1">
    <location>
        <begin position="1"/>
        <end position="79"/>
    </location>
</feature>
<keyword evidence="3" id="KW-0808">Transferase</keyword>
<dbReference type="InterPro" id="IPR010987">
    <property type="entry name" value="Glutathione-S-Trfase_C-like"/>
</dbReference>
<dbReference type="GO" id="GO:0005737">
    <property type="term" value="C:cytoplasm"/>
    <property type="evidence" value="ECO:0007669"/>
    <property type="project" value="TreeGrafter"/>
</dbReference>
<dbReference type="PROSITE" id="PS50405">
    <property type="entry name" value="GST_CTER"/>
    <property type="match status" value="1"/>
</dbReference>
<dbReference type="CDD" id="cd00570">
    <property type="entry name" value="GST_N_family"/>
    <property type="match status" value="1"/>
</dbReference>
<dbReference type="SUPFAM" id="SSF47616">
    <property type="entry name" value="GST C-terminal domain-like"/>
    <property type="match status" value="1"/>
</dbReference>
<dbReference type="EMBL" id="NESP01000001">
    <property type="protein sequence ID" value="PUE58164.1"/>
    <property type="molecule type" value="Genomic_DNA"/>
</dbReference>
<dbReference type="PANTHER" id="PTHR43968">
    <property type="match status" value="1"/>
</dbReference>
<dbReference type="PROSITE" id="PS50404">
    <property type="entry name" value="GST_NTER"/>
    <property type="match status" value="1"/>
</dbReference>
<reference evidence="3 4" key="1">
    <citation type="submission" date="2017-04" db="EMBL/GenBank/DDBJ databases">
        <title>Unexpected and diverse lifestyles within the genus Limnohabitans.</title>
        <authorList>
            <person name="Kasalicky V."/>
            <person name="Mehrshad M."/>
            <person name="Andrei S.-A."/>
            <person name="Salcher M."/>
            <person name="Kratochvilova H."/>
            <person name="Simek K."/>
            <person name="Ghai R."/>
        </authorList>
    </citation>
    <scope>NUCLEOTIDE SEQUENCE [LARGE SCALE GENOMIC DNA]</scope>
    <source>
        <strain evidence="3 4">MWH-C5</strain>
    </source>
</reference>
<protein>
    <submittedName>
        <fullName evidence="3">Glutathione S-transferase</fullName>
    </submittedName>
</protein>
<gene>
    <name evidence="3" type="ORF">B9Z44_00210</name>
</gene>
<evidence type="ECO:0000259" key="1">
    <source>
        <dbReference type="PROSITE" id="PS50404"/>
    </source>
</evidence>
<dbReference type="SUPFAM" id="SSF52833">
    <property type="entry name" value="Thioredoxin-like"/>
    <property type="match status" value="1"/>
</dbReference>
<organism evidence="3 4">
    <name type="scientific">Limnohabitans curvus</name>
    <dbReference type="NCBI Taxonomy" id="323423"/>
    <lineage>
        <taxon>Bacteria</taxon>
        <taxon>Pseudomonadati</taxon>
        <taxon>Pseudomonadota</taxon>
        <taxon>Betaproteobacteria</taxon>
        <taxon>Burkholderiales</taxon>
        <taxon>Comamonadaceae</taxon>
        <taxon>Limnohabitans</taxon>
    </lineage>
</organism>
<dbReference type="RefSeq" id="WP_108401376.1">
    <property type="nucleotide sequence ID" value="NZ_NESP01000001.1"/>
</dbReference>
<proteinExistence type="predicted"/>
<evidence type="ECO:0000313" key="3">
    <source>
        <dbReference type="EMBL" id="PUE58164.1"/>
    </source>
</evidence>
<dbReference type="GO" id="GO:0016740">
    <property type="term" value="F:transferase activity"/>
    <property type="evidence" value="ECO:0007669"/>
    <property type="project" value="UniProtKB-KW"/>
</dbReference>
<accession>A0A315EQG2</accession>
<name>A0A315EQG2_9BURK</name>
<dbReference type="InterPro" id="IPR050983">
    <property type="entry name" value="GST_Omega/HSP26"/>
</dbReference>
<dbReference type="Pfam" id="PF13417">
    <property type="entry name" value="GST_N_3"/>
    <property type="match status" value="1"/>
</dbReference>